<reference evidence="1 2" key="1">
    <citation type="submission" date="2017-02" db="EMBL/GenBank/DDBJ databases">
        <authorList>
            <person name="Peterson S.W."/>
        </authorList>
    </citation>
    <scope>NUCLEOTIDE SEQUENCE [LARGE SCALE GENOMIC DNA]</scope>
    <source>
        <strain evidence="1 2">CECT 9189</strain>
    </source>
</reference>
<proteinExistence type="predicted"/>
<protein>
    <recommendedName>
        <fullName evidence="3">DUF721 domain-containing protein</fullName>
    </recommendedName>
</protein>
<sequence>MRDHRPQTAAHLLDSDGLTSIQQRAAALSKLNSAVKAHLNCAEHCRVSNYRQGILIIETASAAWSMRLNYERYQLMIKLREKLLPKLQDIEVKVNPALAAVAVRKQDKIPDIIQKPISNVAAQHLLATAENAPNKVKACLERLAKLAQKKTS</sequence>
<organism evidence="1 2">
    <name type="scientific">Photobacterium toruni</name>
    <dbReference type="NCBI Taxonomy" id="1935446"/>
    <lineage>
        <taxon>Bacteria</taxon>
        <taxon>Pseudomonadati</taxon>
        <taxon>Pseudomonadota</taxon>
        <taxon>Gammaproteobacteria</taxon>
        <taxon>Vibrionales</taxon>
        <taxon>Vibrionaceae</taxon>
        <taxon>Photobacterium</taxon>
    </lineage>
</organism>
<dbReference type="EMBL" id="FUWP01000006">
    <property type="protein sequence ID" value="SKA29106.1"/>
    <property type="molecule type" value="Genomic_DNA"/>
</dbReference>
<dbReference type="Pfam" id="PF05258">
    <property type="entry name" value="DciA"/>
    <property type="match status" value="1"/>
</dbReference>
<name>A0A1T4SLS5_9GAMM</name>
<gene>
    <name evidence="1" type="ORF">CZ814_01639</name>
</gene>
<dbReference type="AlphaFoldDB" id="A0A1T4SLS5"/>
<evidence type="ECO:0000313" key="2">
    <source>
        <dbReference type="Proteomes" id="UP000191116"/>
    </source>
</evidence>
<evidence type="ECO:0008006" key="3">
    <source>
        <dbReference type="Google" id="ProtNLM"/>
    </source>
</evidence>
<dbReference type="RefSeq" id="WP_080174488.1">
    <property type="nucleotide sequence ID" value="NZ_AP024854.1"/>
</dbReference>
<dbReference type="InterPro" id="IPR007922">
    <property type="entry name" value="DciA-like"/>
</dbReference>
<dbReference type="OrthoDB" id="5767011at2"/>
<evidence type="ECO:0000313" key="1">
    <source>
        <dbReference type="EMBL" id="SKA29106.1"/>
    </source>
</evidence>
<dbReference type="Proteomes" id="UP000191116">
    <property type="component" value="Unassembled WGS sequence"/>
</dbReference>
<accession>A0A1T4SLS5</accession>